<evidence type="ECO:0000256" key="4">
    <source>
        <dbReference type="SAM" id="SignalP"/>
    </source>
</evidence>
<accession>A0A1I4APM7</accession>
<keyword evidence="2 4" id="KW-0732">Signal</keyword>
<dbReference type="Gene3D" id="1.10.1240.20">
    <property type="entry name" value="Lytic transglycosylase, superhelical linker domain"/>
    <property type="match status" value="1"/>
</dbReference>
<dbReference type="CDD" id="cd13401">
    <property type="entry name" value="Slt70-like"/>
    <property type="match status" value="1"/>
</dbReference>
<organism evidence="7 8">
    <name type="scientific">Rhodanobacter glycinis</name>
    <dbReference type="NCBI Taxonomy" id="582702"/>
    <lineage>
        <taxon>Bacteria</taxon>
        <taxon>Pseudomonadati</taxon>
        <taxon>Pseudomonadota</taxon>
        <taxon>Gammaproteobacteria</taxon>
        <taxon>Lysobacterales</taxon>
        <taxon>Rhodanobacteraceae</taxon>
        <taxon>Rhodanobacter</taxon>
    </lineage>
</organism>
<dbReference type="GO" id="GO:0004553">
    <property type="term" value="F:hydrolase activity, hydrolyzing O-glycosyl compounds"/>
    <property type="evidence" value="ECO:0007669"/>
    <property type="project" value="InterPro"/>
</dbReference>
<dbReference type="Gene3D" id="1.25.20.10">
    <property type="entry name" value="Bacterial muramidases"/>
    <property type="match status" value="1"/>
</dbReference>
<dbReference type="SUPFAM" id="SSF53955">
    <property type="entry name" value="Lysozyme-like"/>
    <property type="match status" value="1"/>
</dbReference>
<evidence type="ECO:0000259" key="5">
    <source>
        <dbReference type="Pfam" id="PF01464"/>
    </source>
</evidence>
<dbReference type="SUPFAM" id="SSF48435">
    <property type="entry name" value="Bacterial muramidases"/>
    <property type="match status" value="1"/>
</dbReference>
<dbReference type="PANTHER" id="PTHR37423">
    <property type="entry name" value="SOLUBLE LYTIC MUREIN TRANSGLYCOSYLASE-RELATED"/>
    <property type="match status" value="1"/>
</dbReference>
<dbReference type="InterPro" id="IPR008258">
    <property type="entry name" value="Transglycosylase_SLT_dom_1"/>
</dbReference>
<evidence type="ECO:0000256" key="3">
    <source>
        <dbReference type="SAM" id="MobiDB-lite"/>
    </source>
</evidence>
<feature type="domain" description="Transglycosylase SLT" evidence="5">
    <location>
        <begin position="494"/>
        <end position="602"/>
    </location>
</feature>
<evidence type="ECO:0000256" key="1">
    <source>
        <dbReference type="ARBA" id="ARBA00007734"/>
    </source>
</evidence>
<dbReference type="InterPro" id="IPR023346">
    <property type="entry name" value="Lysozyme-like_dom_sf"/>
</dbReference>
<sequence>MSPHVPAPRRFRHRLLTLLGGVLLAGSATAQAPATATLTAQRTAFRQAWASATQQGGNGWRALATNLRDYPLYPYLPAAALEHDIRQADLPTVQAYLKQYPELIPAQDLRRNFLEELARRKDWQGFRTLYQPGINLTLTCDALQAKLADGTALNFQQDLAALWQHASLPNACDPVLQAAHDQGLLTDARLWARIDRAFDADKGGTVAALAGWLPDDQRQTALKLAQALRDPAAAATAAAQWPDTVRLRQAAATALQRLARRAPDTANTDWQTLQHHFHFSSAQRNAIRHAVVLFRATDFEPDSLSQLIALPAAAQSDATREWRVRVALAQQDWRAVLAGIEAMPAEQQNDDEWRYFRARALTELGHADTAQPLFQSLAGQATYFGFLAADRIGAPYAICPLQPTIDPQREPALLAMPGLQRAFELYAVDLPRRARREWSRALAGADAATRALAADLANRRGWYDRAVFTFSHGDMLHYYDLRFPLARQDGLVAQADEAGIDPAWAYGILRAESAWMTDAHSGADARGLMQLLPGTAASVAQRNGLAWGGGDTLYDPAVNIALGTRHLAELATRFGDAPWLASAAYNAGSAKVKQWLDARSSLPPDVFVATIPYKETREYVARVMAFSVIYDWRLHGKVLPMSARMPAFVDPAAGQAQPAARPTAHAARKAVDCPASETPAPATSAPAGATSARQEQP</sequence>
<keyword evidence="8" id="KW-1185">Reference proteome</keyword>
<dbReference type="Proteomes" id="UP000198725">
    <property type="component" value="Unassembled WGS sequence"/>
</dbReference>
<dbReference type="InterPro" id="IPR008939">
    <property type="entry name" value="Lytic_TGlycosylase_superhlx_U"/>
</dbReference>
<evidence type="ECO:0000256" key="2">
    <source>
        <dbReference type="ARBA" id="ARBA00022729"/>
    </source>
</evidence>
<dbReference type="GO" id="GO:0042597">
    <property type="term" value="C:periplasmic space"/>
    <property type="evidence" value="ECO:0007669"/>
    <property type="project" value="InterPro"/>
</dbReference>
<dbReference type="PANTHER" id="PTHR37423:SF5">
    <property type="entry name" value="SOLUBLE LYTIC MUREIN TRANSGLYCOSYLASE"/>
    <property type="match status" value="1"/>
</dbReference>
<comment type="similarity">
    <text evidence="1">Belongs to the transglycosylase Slt family.</text>
</comment>
<feature type="compositionally biased region" description="Low complexity" evidence="3">
    <location>
        <begin position="674"/>
        <end position="697"/>
    </location>
</feature>
<dbReference type="EMBL" id="FOSR01000004">
    <property type="protein sequence ID" value="SFK58472.1"/>
    <property type="molecule type" value="Genomic_DNA"/>
</dbReference>
<name>A0A1I4APM7_9GAMM</name>
<dbReference type="Pfam" id="PF14718">
    <property type="entry name" value="SLT_L"/>
    <property type="match status" value="1"/>
</dbReference>
<feature type="chain" id="PRO_5011733514" evidence="4">
    <location>
        <begin position="31"/>
        <end position="697"/>
    </location>
</feature>
<dbReference type="InterPro" id="IPR012289">
    <property type="entry name" value="Lytic_TGlycosylase_superhlx_L"/>
</dbReference>
<feature type="domain" description="Lytic transglycosylase superhelical linker" evidence="6">
    <location>
        <begin position="415"/>
        <end position="475"/>
    </location>
</feature>
<proteinExistence type="inferred from homology"/>
<dbReference type="AlphaFoldDB" id="A0A1I4APM7"/>
<evidence type="ECO:0000313" key="8">
    <source>
        <dbReference type="Proteomes" id="UP000198725"/>
    </source>
</evidence>
<reference evidence="8" key="1">
    <citation type="submission" date="2016-10" db="EMBL/GenBank/DDBJ databases">
        <authorList>
            <person name="Varghese N."/>
            <person name="Submissions S."/>
        </authorList>
    </citation>
    <scope>NUCLEOTIDE SEQUENCE [LARGE SCALE GENOMIC DNA]</scope>
    <source>
        <strain evidence="8">MO64</strain>
    </source>
</reference>
<feature type="signal peptide" evidence="4">
    <location>
        <begin position="1"/>
        <end position="30"/>
    </location>
</feature>
<evidence type="ECO:0000259" key="6">
    <source>
        <dbReference type="Pfam" id="PF14718"/>
    </source>
</evidence>
<dbReference type="Gene3D" id="1.10.530.10">
    <property type="match status" value="1"/>
</dbReference>
<dbReference type="InterPro" id="IPR037061">
    <property type="entry name" value="Lytic_TGlycoase_superhlx_L_sf"/>
</dbReference>
<protein>
    <submittedName>
        <fullName evidence="7">Soluble lytic murein transglycosylase</fullName>
    </submittedName>
</protein>
<dbReference type="Pfam" id="PF01464">
    <property type="entry name" value="SLT"/>
    <property type="match status" value="1"/>
</dbReference>
<feature type="region of interest" description="Disordered" evidence="3">
    <location>
        <begin position="655"/>
        <end position="697"/>
    </location>
</feature>
<evidence type="ECO:0000313" key="7">
    <source>
        <dbReference type="EMBL" id="SFK58472.1"/>
    </source>
</evidence>
<dbReference type="RefSeq" id="WP_092702473.1">
    <property type="nucleotide sequence ID" value="NZ_FOSR01000004.1"/>
</dbReference>
<gene>
    <name evidence="7" type="ORF">SAMN05192579_10475</name>
</gene>
<feature type="compositionally biased region" description="Low complexity" evidence="3">
    <location>
        <begin position="655"/>
        <end position="665"/>
    </location>
</feature>